<comment type="similarity">
    <text evidence="2">Belongs to the CND2 H2 (condensin-2 subunit 2) family.</text>
</comment>
<dbReference type="GO" id="GO:0000796">
    <property type="term" value="C:condensin complex"/>
    <property type="evidence" value="ECO:0007669"/>
    <property type="project" value="TreeGrafter"/>
</dbReference>
<dbReference type="GO" id="GO:0051306">
    <property type="term" value="P:mitotic sister chromatid separation"/>
    <property type="evidence" value="ECO:0007669"/>
    <property type="project" value="TreeGrafter"/>
</dbReference>
<evidence type="ECO:0000313" key="9">
    <source>
        <dbReference type="RefSeq" id="XP_026278718.1"/>
    </source>
</evidence>
<feature type="region of interest" description="Disordered" evidence="4">
    <location>
        <begin position="86"/>
        <end position="105"/>
    </location>
</feature>
<evidence type="ECO:0000313" key="7">
    <source>
        <dbReference type="Proteomes" id="UP000504606"/>
    </source>
</evidence>
<keyword evidence="7" id="KW-1185">Reference proteome</keyword>
<feature type="region of interest" description="Disordered" evidence="4">
    <location>
        <begin position="597"/>
        <end position="653"/>
    </location>
</feature>
<accession>A0A6J1SJI8</accession>
<feature type="region of interest" description="Disordered" evidence="4">
    <location>
        <begin position="462"/>
        <end position="494"/>
    </location>
</feature>
<evidence type="ECO:0000259" key="6">
    <source>
        <dbReference type="Pfam" id="PF16858"/>
    </source>
</evidence>
<feature type="compositionally biased region" description="Basic and acidic residues" evidence="4">
    <location>
        <begin position="462"/>
        <end position="474"/>
    </location>
</feature>
<dbReference type="RefSeq" id="XP_026278718.1">
    <property type="nucleotide sequence ID" value="XM_026422933.2"/>
</dbReference>
<gene>
    <name evidence="8 9" type="primary">LOC113206714</name>
</gene>
<dbReference type="PANTHER" id="PTHR14324">
    <property type="entry name" value="CONDENSIN-2 COMPLEX SUBUNIT H2"/>
    <property type="match status" value="1"/>
</dbReference>
<dbReference type="Proteomes" id="UP000504606">
    <property type="component" value="Unplaced"/>
</dbReference>
<dbReference type="RefSeq" id="XP_026278716.1">
    <property type="nucleotide sequence ID" value="XM_026422931.2"/>
</dbReference>
<feature type="compositionally biased region" description="Basic and acidic residues" evidence="4">
    <location>
        <begin position="312"/>
        <end position="322"/>
    </location>
</feature>
<dbReference type="GeneID" id="113206714"/>
<name>A0A6J1SJI8_FRAOC</name>
<organism evidence="7 8">
    <name type="scientific">Frankliniella occidentalis</name>
    <name type="common">Western flower thrips</name>
    <name type="synonym">Euthrips occidentalis</name>
    <dbReference type="NCBI Taxonomy" id="133901"/>
    <lineage>
        <taxon>Eukaryota</taxon>
        <taxon>Metazoa</taxon>
        <taxon>Ecdysozoa</taxon>
        <taxon>Arthropoda</taxon>
        <taxon>Hexapoda</taxon>
        <taxon>Insecta</taxon>
        <taxon>Pterygota</taxon>
        <taxon>Neoptera</taxon>
        <taxon>Paraneoptera</taxon>
        <taxon>Thysanoptera</taxon>
        <taxon>Terebrantia</taxon>
        <taxon>Thripoidea</taxon>
        <taxon>Thripidae</taxon>
        <taxon>Frankliniella</taxon>
    </lineage>
</organism>
<dbReference type="OrthoDB" id="10038475at2759"/>
<feature type="compositionally biased region" description="Basic residues" evidence="4">
    <location>
        <begin position="642"/>
        <end position="653"/>
    </location>
</feature>
<evidence type="ECO:0000256" key="4">
    <source>
        <dbReference type="SAM" id="MobiDB-lite"/>
    </source>
</evidence>
<sequence>MDVLNTHLPKILDLAKNFNLDLSGVLAGYAQKLHDDVPELMENFSFPEAALLLQHCAEIYGRKVDYVHTLALELCENMNSRMYAPESAQGQGAAEPASISPKKLANARKKKTVSIISTEDFKMNSFSLEKPNTFHRGRKKKKKKHCAEAVCVRLAAVNLPSHEFHIYDDDAFASIGTKDQFRLNWPIEQNCRLEEYILDEGSGNLWNVCDVGVSNMPTPEYSDDGARCPSPRSLLTSPGSNINVDCGQTPDCSQISDSNEIADSEIPDSNDIPDCNEFLDSSQTNCDIAEVTTVQELRKSGAPSKENLVDNTTKDQAKEKSKSAKTTFKLPYELTKKGLKEAKPEGNITLFLFSDLLKRSLGIKGPLPPVSKNKNADNKLIEKHIDFLKKKYKLGTKSLDTGSLLEEQTDFLGFDEEPLPDIPDVLMPIGQSSEHGKTVKSSKSKVADRIVDFEDYGHHDDDWDADNIPHDNTSHDNTSFQEDTQPRRPTIDEQGVRNWRQFIQGKLAAEEEQKPFDVHSYGSDIINAFHHVGETLPFEAIVGGMDVREIGRYFVSSLMLANTTNLNIEDSGKPNTLRMTLQKTERFHDMEDILVPPSVGGLEKQSPQKQSQAKRKSQSNLEEEEESTQHRYLKQIPGKGPWRNKSKKGREFD</sequence>
<dbReference type="PANTHER" id="PTHR14324:SF3">
    <property type="entry name" value="CONDENSIN-2 COMPLEX SUBUNIT H2"/>
    <property type="match status" value="1"/>
</dbReference>
<dbReference type="InterPro" id="IPR031737">
    <property type="entry name" value="CNDH2_C"/>
</dbReference>
<dbReference type="GO" id="GO:0010032">
    <property type="term" value="P:meiotic chromosome condensation"/>
    <property type="evidence" value="ECO:0007669"/>
    <property type="project" value="TreeGrafter"/>
</dbReference>
<dbReference type="KEGG" id="foc:113206714"/>
<dbReference type="AlphaFoldDB" id="A0A6J1SJI8"/>
<dbReference type="InterPro" id="IPR031739">
    <property type="entry name" value="Ncaph2"/>
</dbReference>
<reference evidence="8 9" key="1">
    <citation type="submission" date="2025-04" db="UniProtKB">
        <authorList>
            <consortium name="RefSeq"/>
        </authorList>
    </citation>
    <scope>IDENTIFICATION</scope>
    <source>
        <tissue evidence="8 9">Whole organism</tissue>
    </source>
</reference>
<dbReference type="InterPro" id="IPR009378">
    <property type="entry name" value="H2_N"/>
</dbReference>
<dbReference type="Pfam" id="PF16858">
    <property type="entry name" value="CNDH2_C"/>
    <property type="match status" value="1"/>
</dbReference>
<feature type="domain" description="Condensin II complex subunit H2 N-terminal" evidence="5">
    <location>
        <begin position="8"/>
        <end position="88"/>
    </location>
</feature>
<proteinExistence type="inferred from homology"/>
<dbReference type="GO" id="GO:0005634">
    <property type="term" value="C:nucleus"/>
    <property type="evidence" value="ECO:0007669"/>
    <property type="project" value="UniProtKB-SubCell"/>
</dbReference>
<feature type="region of interest" description="Disordered" evidence="4">
    <location>
        <begin position="299"/>
        <end position="322"/>
    </location>
</feature>
<evidence type="ECO:0000256" key="2">
    <source>
        <dbReference type="ARBA" id="ARBA00007844"/>
    </source>
</evidence>
<comment type="subcellular location">
    <subcellularLocation>
        <location evidence="1">Nucleus</location>
    </subcellularLocation>
</comment>
<evidence type="ECO:0000256" key="1">
    <source>
        <dbReference type="ARBA" id="ARBA00004123"/>
    </source>
</evidence>
<evidence type="ECO:0000313" key="8">
    <source>
        <dbReference type="RefSeq" id="XP_026278716.1"/>
    </source>
</evidence>
<feature type="domain" description="Condensin-2 complex subunit H2 C-terminal" evidence="6">
    <location>
        <begin position="493"/>
        <end position="588"/>
    </location>
</feature>
<keyword evidence="3" id="KW-0539">Nucleus</keyword>
<feature type="compositionally biased region" description="Basic and acidic residues" evidence="4">
    <location>
        <begin position="484"/>
        <end position="494"/>
    </location>
</feature>
<dbReference type="GO" id="GO:0003682">
    <property type="term" value="F:chromatin binding"/>
    <property type="evidence" value="ECO:0007669"/>
    <property type="project" value="TreeGrafter"/>
</dbReference>
<dbReference type="Pfam" id="PF06278">
    <property type="entry name" value="CNDH2_N"/>
    <property type="match status" value="1"/>
</dbReference>
<protein>
    <submittedName>
        <fullName evidence="8 9">Condensin-2 complex subunit H2-like</fullName>
    </submittedName>
</protein>
<evidence type="ECO:0000256" key="3">
    <source>
        <dbReference type="ARBA" id="ARBA00023242"/>
    </source>
</evidence>
<evidence type="ECO:0000259" key="5">
    <source>
        <dbReference type="Pfam" id="PF06278"/>
    </source>
</evidence>